<evidence type="ECO:0000256" key="8">
    <source>
        <dbReference type="PROSITE-ProRule" id="PRU00175"/>
    </source>
</evidence>
<dbReference type="OrthoDB" id="5357315at2759"/>
<dbReference type="CDD" id="cd02122">
    <property type="entry name" value="PA_GRAIL_like"/>
    <property type="match status" value="2"/>
</dbReference>
<feature type="transmembrane region" description="Helical" evidence="10">
    <location>
        <begin position="614"/>
        <end position="634"/>
    </location>
</feature>
<dbReference type="InterPro" id="IPR001841">
    <property type="entry name" value="Znf_RING"/>
</dbReference>
<dbReference type="EMBL" id="MKHE01000018">
    <property type="protein sequence ID" value="OWK06767.1"/>
    <property type="molecule type" value="Genomic_DNA"/>
</dbReference>
<comment type="caution">
    <text evidence="12">The sequence shown here is derived from an EMBL/GenBank/DDBJ whole genome shotgun (WGS) entry which is preliminary data.</text>
</comment>
<dbReference type="InterPro" id="IPR013083">
    <property type="entry name" value="Znf_RING/FYVE/PHD"/>
</dbReference>
<comment type="subcellular location">
    <subcellularLocation>
        <location evidence="1">Membrane</location>
        <topology evidence="1">Single-pass membrane protein</topology>
    </subcellularLocation>
</comment>
<dbReference type="Gene3D" id="3.50.30.30">
    <property type="match status" value="2"/>
</dbReference>
<keyword evidence="6 10" id="KW-1133">Transmembrane helix</keyword>
<dbReference type="GO" id="GO:0008270">
    <property type="term" value="F:zinc ion binding"/>
    <property type="evidence" value="ECO:0007669"/>
    <property type="project" value="UniProtKB-KW"/>
</dbReference>
<keyword evidence="7 10" id="KW-0472">Membrane</keyword>
<dbReference type="GO" id="GO:0016020">
    <property type="term" value="C:membrane"/>
    <property type="evidence" value="ECO:0007669"/>
    <property type="project" value="UniProtKB-SubCell"/>
</dbReference>
<feature type="domain" description="RING-type" evidence="11">
    <location>
        <begin position="680"/>
        <end position="721"/>
    </location>
</feature>
<feature type="transmembrane region" description="Helical" evidence="10">
    <location>
        <begin position="321"/>
        <end position="342"/>
    </location>
</feature>
<feature type="domain" description="RING-type" evidence="11">
    <location>
        <begin position="387"/>
        <end position="428"/>
    </location>
</feature>
<keyword evidence="5" id="KW-0862">Zinc</keyword>
<reference evidence="12 13" key="1">
    <citation type="journal article" date="2018" name="Mol. Genet. Genomics">
        <title>The red deer Cervus elaphus genome CerEla1.0: sequencing, annotating, genes, and chromosomes.</title>
        <authorList>
            <person name="Bana N.A."/>
            <person name="Nyiri A."/>
            <person name="Nagy J."/>
            <person name="Frank K."/>
            <person name="Nagy T."/>
            <person name="Steger V."/>
            <person name="Schiller M."/>
            <person name="Lakatos P."/>
            <person name="Sugar L."/>
            <person name="Horn P."/>
            <person name="Barta E."/>
            <person name="Orosz L."/>
        </authorList>
    </citation>
    <scope>NUCLEOTIDE SEQUENCE [LARGE SCALE GENOMIC DNA]</scope>
    <source>
        <strain evidence="12">Hungarian</strain>
    </source>
</reference>
<evidence type="ECO:0000256" key="10">
    <source>
        <dbReference type="SAM" id="Phobius"/>
    </source>
</evidence>
<accession>A0A212CL75</accession>
<dbReference type="InterPro" id="IPR046450">
    <property type="entry name" value="PA_dom_sf"/>
</dbReference>
<evidence type="ECO:0000256" key="2">
    <source>
        <dbReference type="ARBA" id="ARBA00022692"/>
    </source>
</evidence>
<name>A0A212CL75_CEREH</name>
<dbReference type="SUPFAM" id="SSF52025">
    <property type="entry name" value="PA domain"/>
    <property type="match status" value="2"/>
</dbReference>
<feature type="region of interest" description="Disordered" evidence="9">
    <location>
        <begin position="756"/>
        <end position="801"/>
    </location>
</feature>
<evidence type="ECO:0000256" key="5">
    <source>
        <dbReference type="ARBA" id="ARBA00022833"/>
    </source>
</evidence>
<evidence type="ECO:0000313" key="12">
    <source>
        <dbReference type="EMBL" id="OWK06767.1"/>
    </source>
</evidence>
<evidence type="ECO:0000256" key="3">
    <source>
        <dbReference type="ARBA" id="ARBA00022723"/>
    </source>
</evidence>
<feature type="non-terminal residue" evidence="12">
    <location>
        <position position="801"/>
    </location>
</feature>
<organism evidence="12 13">
    <name type="scientific">Cervus elaphus hippelaphus</name>
    <name type="common">European red deer</name>
    <dbReference type="NCBI Taxonomy" id="46360"/>
    <lineage>
        <taxon>Eukaryota</taxon>
        <taxon>Metazoa</taxon>
        <taxon>Chordata</taxon>
        <taxon>Craniata</taxon>
        <taxon>Vertebrata</taxon>
        <taxon>Euteleostomi</taxon>
        <taxon>Mammalia</taxon>
        <taxon>Eutheria</taxon>
        <taxon>Laurasiatheria</taxon>
        <taxon>Artiodactyla</taxon>
        <taxon>Ruminantia</taxon>
        <taxon>Pecora</taxon>
        <taxon>Cervidae</taxon>
        <taxon>Cervinae</taxon>
        <taxon>Cervus</taxon>
    </lineage>
</organism>
<evidence type="ECO:0000256" key="1">
    <source>
        <dbReference type="ARBA" id="ARBA00004167"/>
    </source>
</evidence>
<dbReference type="FunFam" id="3.30.40.10:FF:000009">
    <property type="entry name" value="E3 ubiquitin-protein ligase RNF130"/>
    <property type="match status" value="2"/>
</dbReference>
<keyword evidence="4 8" id="KW-0863">Zinc-finger</keyword>
<gene>
    <name evidence="12" type="ORF">Celaphus_00012197</name>
</gene>
<dbReference type="SUPFAM" id="SSF57850">
    <property type="entry name" value="RING/U-box"/>
    <property type="match status" value="2"/>
</dbReference>
<dbReference type="PANTHER" id="PTHR46539:SF27">
    <property type="entry name" value="RING FINGER PROTEIN 128"/>
    <property type="match status" value="1"/>
</dbReference>
<evidence type="ECO:0000256" key="7">
    <source>
        <dbReference type="ARBA" id="ARBA00023136"/>
    </source>
</evidence>
<proteinExistence type="predicted"/>
<dbReference type="Pfam" id="PF02225">
    <property type="entry name" value="PA"/>
    <property type="match status" value="2"/>
</dbReference>
<keyword evidence="2 10" id="KW-0812">Transmembrane</keyword>
<keyword evidence="3" id="KW-0479">Metal-binding</keyword>
<evidence type="ECO:0000256" key="6">
    <source>
        <dbReference type="ARBA" id="ARBA00022989"/>
    </source>
</evidence>
<dbReference type="Pfam" id="PF13639">
    <property type="entry name" value="zf-RING_2"/>
    <property type="match status" value="2"/>
</dbReference>
<dbReference type="Gene3D" id="3.30.40.10">
    <property type="entry name" value="Zinc/RING finger domain, C3HC4 (zinc finger)"/>
    <property type="match status" value="2"/>
</dbReference>
<dbReference type="Proteomes" id="UP000242450">
    <property type="component" value="Chromosome 18"/>
</dbReference>
<dbReference type="CDD" id="cd16802">
    <property type="entry name" value="RING-H2_RNF128-like"/>
    <property type="match status" value="2"/>
</dbReference>
<keyword evidence="13" id="KW-1185">Reference proteome</keyword>
<dbReference type="SMART" id="SM00184">
    <property type="entry name" value="RING"/>
    <property type="match status" value="2"/>
</dbReference>
<dbReference type="InterPro" id="IPR003137">
    <property type="entry name" value="PA_domain"/>
</dbReference>
<evidence type="ECO:0000256" key="4">
    <source>
        <dbReference type="ARBA" id="ARBA00022771"/>
    </source>
</evidence>
<dbReference type="AlphaFoldDB" id="A0A212CL75"/>
<protein>
    <submittedName>
        <fullName evidence="12">RNF148</fullName>
    </submittedName>
</protein>
<dbReference type="FunFam" id="3.50.30.30:FF:000003">
    <property type="entry name" value="E3 ubiquitin-protein ligase RNF128"/>
    <property type="match status" value="2"/>
</dbReference>
<evidence type="ECO:0000313" key="13">
    <source>
        <dbReference type="Proteomes" id="UP000242450"/>
    </source>
</evidence>
<dbReference type="PANTHER" id="PTHR46539">
    <property type="entry name" value="E3 UBIQUITIN-PROTEIN LIGASE ATL42"/>
    <property type="match status" value="1"/>
</dbReference>
<feature type="non-terminal residue" evidence="12">
    <location>
        <position position="1"/>
    </location>
</feature>
<dbReference type="PROSITE" id="PS50089">
    <property type="entry name" value="ZF_RING_2"/>
    <property type="match status" value="2"/>
</dbReference>
<sequence length="801" mass="90797">LWILQLVRCSQAEVQENHYHRLCHLRLSPSENSWMLSCWDQELERESTVVSFTLNKQQLQLLKERFQAFLNGETQIVADEAFCNAVRSYYEDFRVILGMDSFHCAHIYTSQLKNNMQRFLWQQNEFKASEGMSLLRITSSAHNSASSRLWRLGIFLLLSLPDSKGKAIWTAHLNITFQVGNRLISELGESGVFGNHSPLERVSGVVVLPEGWNQNACNPMTNFSRPGQADPWLALIERGGCTFTHKINVAAEKGANGVIIYNYPGTGNKVFPMSHQGTENIVAVMIGNLKGMELLHLIQKGVYVKIIIEVGRMHMPWLSHYVMSLFTFLTATAAYLFLYCAWRPRGPNSSTRRRRQLKADVRKAIGKLQLRVLQEGDKELEPDEDNCVVCFDIYKPQDVVRILTCKHIFHKACIDPWLLAHRTCPMCKCDILQTNNAASSWLMKFSFLWLLSQHCCRTSAVWTAYMNISFHVGNRMLSELGETGVFGRSSTLKRVVGVILPPEGKTQTACSPSTSFRKLKNSQTWLALVERGSCTFTQKIKVAVENGASGVIIYNFPGTGNQVFPMSHQVFEDVVVVMIGNLKGMEILHLIQKGVHVTVMIEVGRKHIIWMNHYFVSFVIVTTATLVYFIFYHIRRVWVARIQNRRWQRLTNDLKKAFGQLQVRILKEGDEEVSANGDSCVVCFELYKPNDTIRILTCKHFFHKNCIDPWILAHGTCPMCKCDILKALGIQMDVEDGTEPLQVLMSNELADILSSSEEGTNNELPPSGRSDKVTHVEEEEPLPSQDVGRSNSVAADIHPPP</sequence>
<evidence type="ECO:0000256" key="9">
    <source>
        <dbReference type="SAM" id="MobiDB-lite"/>
    </source>
</evidence>
<evidence type="ECO:0000259" key="11">
    <source>
        <dbReference type="PROSITE" id="PS50089"/>
    </source>
</evidence>